<dbReference type="AlphaFoldDB" id="A0A4Q1BKJ5"/>
<feature type="compositionally biased region" description="Basic and acidic residues" evidence="1">
    <location>
        <begin position="523"/>
        <end position="532"/>
    </location>
</feature>
<evidence type="ECO:0000256" key="1">
    <source>
        <dbReference type="SAM" id="MobiDB-lite"/>
    </source>
</evidence>
<organism evidence="2 3">
    <name type="scientific">Tremella mesenterica</name>
    <name type="common">Jelly fungus</name>
    <dbReference type="NCBI Taxonomy" id="5217"/>
    <lineage>
        <taxon>Eukaryota</taxon>
        <taxon>Fungi</taxon>
        <taxon>Dikarya</taxon>
        <taxon>Basidiomycota</taxon>
        <taxon>Agaricomycotina</taxon>
        <taxon>Tremellomycetes</taxon>
        <taxon>Tremellales</taxon>
        <taxon>Tremellaceae</taxon>
        <taxon>Tremella</taxon>
    </lineage>
</organism>
<accession>A0A4Q1BKJ5</accession>
<sequence length="532" mass="58667">MSSSLQPSLLYHDLSSPLYPTNIPGLSLLAIRLPHPVRVTSLRITPEGVLSTSGIGRTVPARWNGRLLLNVLGSEPINALSQTEISYEEAGWEQEYPIDMPEGVTTRLLILQTPATCITLSVYGYDPTLSPTYTTDADSSKVKTRSEKVSLPPIGRFLDLLDDSFTRSKTTYALQVLQVLISSVDSDKVLQEVLQHPTATDWLLSQPSYPPIPLLQHLLADPQYALHPKMRHYLPPSHPLRSLVNGAETNRRDNAWKRLDAAGLMILKEIGPGDIWEVQGEKSRFMLLLEKALLWADEESKGSKRSLELALDILTLPTEREIFSLQAEQLAKLVVISRCRGSSRTLSLPTRHARNIVKSLLEISTQVISNNLAFPHCIALAKPYLTYLTLDDPLVTISGNTHTRTSSPSSLSSHGETPEQRRLYRLSRSISSLESDALVHSVTTEEMMSLMTPCFLADLRMARVPPLGISSTTPAVNPGAGKESQIQTGSTSASAWAGKVYSSHQFRNRDLAPQGTMSRPASRHVDEYGVKG</sequence>
<dbReference type="OrthoDB" id="2011702at2759"/>
<comment type="caution">
    <text evidence="2">The sequence shown here is derived from an EMBL/GenBank/DDBJ whole genome shotgun (WGS) entry which is preliminary data.</text>
</comment>
<feature type="region of interest" description="Disordered" evidence="1">
    <location>
        <begin position="507"/>
        <end position="532"/>
    </location>
</feature>
<reference evidence="2 3" key="1">
    <citation type="submission" date="2016-06" db="EMBL/GenBank/DDBJ databases">
        <title>Evolution of pathogenesis and genome organization in the Tremellales.</title>
        <authorList>
            <person name="Cuomo C."/>
            <person name="Litvintseva A."/>
            <person name="Heitman J."/>
            <person name="Chen Y."/>
            <person name="Sun S."/>
            <person name="Springer D."/>
            <person name="Dromer F."/>
            <person name="Young S."/>
            <person name="Zeng Q."/>
            <person name="Chapman S."/>
            <person name="Gujja S."/>
            <person name="Saif S."/>
            <person name="Birren B."/>
        </authorList>
    </citation>
    <scope>NUCLEOTIDE SEQUENCE [LARGE SCALE GENOMIC DNA]</scope>
    <source>
        <strain evidence="2 3">ATCC 28783</strain>
    </source>
</reference>
<protein>
    <submittedName>
        <fullName evidence="2">Uncharacterized protein</fullName>
    </submittedName>
</protein>
<dbReference type="EMBL" id="SDIL01000050">
    <property type="protein sequence ID" value="RXK38274.1"/>
    <property type="molecule type" value="Genomic_DNA"/>
</dbReference>
<gene>
    <name evidence="2" type="ORF">M231_04447</name>
</gene>
<feature type="region of interest" description="Disordered" evidence="1">
    <location>
        <begin position="472"/>
        <end position="491"/>
    </location>
</feature>
<dbReference type="STRING" id="5217.A0A4Q1BKJ5"/>
<dbReference type="VEuPathDB" id="FungiDB:TREMEDRAFT_73513"/>
<dbReference type="InParanoid" id="A0A4Q1BKJ5"/>
<keyword evidence="3" id="KW-1185">Reference proteome</keyword>
<name>A0A4Q1BKJ5_TREME</name>
<dbReference type="Proteomes" id="UP000289152">
    <property type="component" value="Unassembled WGS sequence"/>
</dbReference>
<proteinExistence type="predicted"/>
<evidence type="ECO:0000313" key="2">
    <source>
        <dbReference type="EMBL" id="RXK38274.1"/>
    </source>
</evidence>
<evidence type="ECO:0000313" key="3">
    <source>
        <dbReference type="Proteomes" id="UP000289152"/>
    </source>
</evidence>
<feature type="region of interest" description="Disordered" evidence="1">
    <location>
        <begin position="399"/>
        <end position="421"/>
    </location>
</feature>